<sequence length="564" mass="62025">MKEEIGAKATAAGGRGAGGGFASGDPALPRWLCQMCRHPLCVVGADAYAEKLAAEQSRSGVQASVHGSGSVFAGSRMDHSFVVLPKQRNHPSGLPPPRPRAGAHYPTPGVVSAGAATQPGQSVAASSDRPFAGISGSLGNNTGESHGGRTMDESFVVLPSAAASMYRYEASGDGSGPQPSGSGAIIINTQHTNNASFNASVNVLTRVFELASAQTQVEQPLCLECMRTLSEELDKQVEEVTKDIKAYEVCLERLGKEQYDALSEEDFVKEKIKIEEEENQLKIAIEEVEKENEEVLAQLQELELKSKNFNELEERYWHDCNDFRLQLMAHQEDRDAVLAKIEVSQAQLEMLKCTNVLNDAFHISHDGEFGTINNFRLGRLPNVPVEWDEINAAWGQACLLLFTMAQYCRYRILPMGSYPRIADNKNTYDLFGPVNLFWSTRYDKAMVFFLACLKEFADFANAKDRASNVAPDKSFQLPYKIENDKVEGYTITQSFNRQDKWTKALKYTLCDLKWALYWLIGNTAFQPAASPSASLASSGPNQSAMHAQADPKSSVSSRLQYSSK</sequence>
<protein>
    <submittedName>
        <fullName evidence="1">Uncharacterized protein</fullName>
    </submittedName>
</protein>
<dbReference type="EMBL" id="CM055108">
    <property type="protein sequence ID" value="KAJ7525963.1"/>
    <property type="molecule type" value="Genomic_DNA"/>
</dbReference>
<gene>
    <name evidence="1" type="ORF">O6H91_17G076200</name>
</gene>
<name>A0ACC2B874_DIPCM</name>
<proteinExistence type="predicted"/>
<accession>A0ACC2B874</accession>
<comment type="caution">
    <text evidence="1">The sequence shown here is derived from an EMBL/GenBank/DDBJ whole genome shotgun (WGS) entry which is preliminary data.</text>
</comment>
<keyword evidence="2" id="KW-1185">Reference proteome</keyword>
<evidence type="ECO:0000313" key="2">
    <source>
        <dbReference type="Proteomes" id="UP001162992"/>
    </source>
</evidence>
<dbReference type="Proteomes" id="UP001162992">
    <property type="component" value="Chromosome 17"/>
</dbReference>
<evidence type="ECO:0000313" key="1">
    <source>
        <dbReference type="EMBL" id="KAJ7525963.1"/>
    </source>
</evidence>
<organism evidence="1 2">
    <name type="scientific">Diphasiastrum complanatum</name>
    <name type="common">Issler's clubmoss</name>
    <name type="synonym">Lycopodium complanatum</name>
    <dbReference type="NCBI Taxonomy" id="34168"/>
    <lineage>
        <taxon>Eukaryota</taxon>
        <taxon>Viridiplantae</taxon>
        <taxon>Streptophyta</taxon>
        <taxon>Embryophyta</taxon>
        <taxon>Tracheophyta</taxon>
        <taxon>Lycopodiopsida</taxon>
        <taxon>Lycopodiales</taxon>
        <taxon>Lycopodiaceae</taxon>
        <taxon>Lycopodioideae</taxon>
        <taxon>Diphasiastrum</taxon>
    </lineage>
</organism>
<reference evidence="2" key="1">
    <citation type="journal article" date="2024" name="Proc. Natl. Acad. Sci. U.S.A.">
        <title>Extraordinary preservation of gene collinearity over three hundred million years revealed in homosporous lycophytes.</title>
        <authorList>
            <person name="Li C."/>
            <person name="Wickell D."/>
            <person name="Kuo L.Y."/>
            <person name="Chen X."/>
            <person name="Nie B."/>
            <person name="Liao X."/>
            <person name="Peng D."/>
            <person name="Ji J."/>
            <person name="Jenkins J."/>
            <person name="Williams M."/>
            <person name="Shu S."/>
            <person name="Plott C."/>
            <person name="Barry K."/>
            <person name="Rajasekar S."/>
            <person name="Grimwood J."/>
            <person name="Han X."/>
            <person name="Sun S."/>
            <person name="Hou Z."/>
            <person name="He W."/>
            <person name="Dai G."/>
            <person name="Sun C."/>
            <person name="Schmutz J."/>
            <person name="Leebens-Mack J.H."/>
            <person name="Li F.W."/>
            <person name="Wang L."/>
        </authorList>
    </citation>
    <scope>NUCLEOTIDE SEQUENCE [LARGE SCALE GENOMIC DNA]</scope>
    <source>
        <strain evidence="2">cv. PW_Plant_1</strain>
    </source>
</reference>